<gene>
    <name evidence="7" type="ORF">TBC1_12437</name>
</gene>
<organism evidence="7">
    <name type="scientific">Lentimicrobium saccharophilum</name>
    <dbReference type="NCBI Taxonomy" id="1678841"/>
    <lineage>
        <taxon>Bacteria</taxon>
        <taxon>Pseudomonadati</taxon>
        <taxon>Bacteroidota</taxon>
        <taxon>Bacteroidia</taxon>
        <taxon>Bacteroidales</taxon>
        <taxon>Lentimicrobiaceae</taxon>
        <taxon>Lentimicrobium</taxon>
    </lineage>
</organism>
<dbReference type="RefSeq" id="WP_062044239.1">
    <property type="nucleotide sequence ID" value="NZ_DF968183.1"/>
</dbReference>
<evidence type="ECO:0000256" key="2">
    <source>
        <dbReference type="ARBA" id="ARBA00022475"/>
    </source>
</evidence>
<feature type="transmembrane region" description="Helical" evidence="6">
    <location>
        <begin position="133"/>
        <end position="152"/>
    </location>
</feature>
<feature type="transmembrane region" description="Helical" evidence="6">
    <location>
        <begin position="158"/>
        <end position="177"/>
    </location>
</feature>
<evidence type="ECO:0000313" key="8">
    <source>
        <dbReference type="Proteomes" id="UP000053091"/>
    </source>
</evidence>
<dbReference type="OrthoDB" id="1098554at2"/>
<evidence type="ECO:0000256" key="5">
    <source>
        <dbReference type="ARBA" id="ARBA00023136"/>
    </source>
</evidence>
<reference evidence="7" key="1">
    <citation type="journal article" date="2015" name="Genome Announc.">
        <title>Draft Genome Sequence of Bacteroidales Strain TBC1, a Novel Isolate from a Methanogenic Wastewater Treatment System.</title>
        <authorList>
            <person name="Tourlousse D.M."/>
            <person name="Matsuura N."/>
            <person name="Sun L."/>
            <person name="Toyonaga M."/>
            <person name="Kuroda K."/>
            <person name="Ohashi A."/>
            <person name="Cruz R."/>
            <person name="Yamaguchi T."/>
            <person name="Sekiguchi Y."/>
        </authorList>
    </citation>
    <scope>NUCLEOTIDE SEQUENCE [LARGE SCALE GENOMIC DNA]</scope>
    <source>
        <strain evidence="7">TBC1</strain>
    </source>
</reference>
<feature type="transmembrane region" description="Helical" evidence="6">
    <location>
        <begin position="368"/>
        <end position="389"/>
    </location>
</feature>
<proteinExistence type="predicted"/>
<evidence type="ECO:0000256" key="6">
    <source>
        <dbReference type="SAM" id="Phobius"/>
    </source>
</evidence>
<accession>A0A0S7C673</accession>
<protein>
    <submittedName>
        <fullName evidence="7">Membrane protein</fullName>
    </submittedName>
</protein>
<keyword evidence="8" id="KW-1185">Reference proteome</keyword>
<feature type="transmembrane region" description="Helical" evidence="6">
    <location>
        <begin position="41"/>
        <end position="64"/>
    </location>
</feature>
<sequence length="418" mass="46295">MIRKILSTTAARLLIAFANLGIVWLAARTLGAEGMGTISLFILGISIIQMISAMVGGSALVYLVPRYPVVQLLLPSWLWAVFVSLSGSYLLCLFGLIPGELATSLAAVSLLQSLFSINQNIQLGQEKVLQYNFAAVFQTLTVLVTLAILFRVFGQRTIQSYITALFVSYIFGILLSFSGLSRRREKVKRWNPELFREIFRFGGYLQAASFMQLFNYRLSYYIIEKYFDRATLGIFSIGVQISESVWIISKSIALVQYARISNSKDSLYTRNLTLGFIKFTALFTTLITCILLMLPSDFFVLVFQSDFSNVNKVILSLAAGIIAVAVSLMFSHYFSGSGKPWHNTISSGIGLVFTIVLGFTLIPAMGIAGAGITASVSYIAGMTYQLLIFRKVADCRWSDFLIKKEDIVQVAGILRGRV</sequence>
<feature type="transmembrane region" description="Helical" evidence="6">
    <location>
        <begin position="341"/>
        <end position="362"/>
    </location>
</feature>
<dbReference type="STRING" id="1678841.TBC1_12437"/>
<keyword evidence="4 6" id="KW-1133">Transmembrane helix</keyword>
<feature type="transmembrane region" description="Helical" evidence="6">
    <location>
        <begin position="76"/>
        <end position="97"/>
    </location>
</feature>
<feature type="transmembrane region" description="Helical" evidence="6">
    <location>
        <begin position="103"/>
        <end position="121"/>
    </location>
</feature>
<feature type="transmembrane region" description="Helical" evidence="6">
    <location>
        <begin position="314"/>
        <end position="334"/>
    </location>
</feature>
<dbReference type="Proteomes" id="UP000053091">
    <property type="component" value="Unassembled WGS sequence"/>
</dbReference>
<keyword evidence="3 6" id="KW-0812">Transmembrane</keyword>
<name>A0A0S7C673_9BACT</name>
<evidence type="ECO:0000256" key="1">
    <source>
        <dbReference type="ARBA" id="ARBA00004651"/>
    </source>
</evidence>
<dbReference type="EMBL" id="DF968183">
    <property type="protein sequence ID" value="GAP44627.1"/>
    <property type="molecule type" value="Genomic_DNA"/>
</dbReference>
<dbReference type="Pfam" id="PF13440">
    <property type="entry name" value="Polysacc_synt_3"/>
    <property type="match status" value="1"/>
</dbReference>
<dbReference type="PANTHER" id="PTHR30250">
    <property type="entry name" value="PST FAMILY PREDICTED COLANIC ACID TRANSPORTER"/>
    <property type="match status" value="1"/>
</dbReference>
<dbReference type="AlphaFoldDB" id="A0A0S7C673"/>
<evidence type="ECO:0000256" key="3">
    <source>
        <dbReference type="ARBA" id="ARBA00022692"/>
    </source>
</evidence>
<dbReference type="InterPro" id="IPR050833">
    <property type="entry name" value="Poly_Biosynth_Transport"/>
</dbReference>
<evidence type="ECO:0000313" key="7">
    <source>
        <dbReference type="EMBL" id="GAP44627.1"/>
    </source>
</evidence>
<dbReference type="PANTHER" id="PTHR30250:SF11">
    <property type="entry name" value="O-ANTIGEN TRANSPORTER-RELATED"/>
    <property type="match status" value="1"/>
</dbReference>
<dbReference type="GO" id="GO:0005886">
    <property type="term" value="C:plasma membrane"/>
    <property type="evidence" value="ECO:0007669"/>
    <property type="project" value="UniProtKB-SubCell"/>
</dbReference>
<evidence type="ECO:0000256" key="4">
    <source>
        <dbReference type="ARBA" id="ARBA00022989"/>
    </source>
</evidence>
<comment type="subcellular location">
    <subcellularLocation>
        <location evidence="1">Cell membrane</location>
        <topology evidence="1">Multi-pass membrane protein</topology>
    </subcellularLocation>
</comment>
<feature type="transmembrane region" description="Helical" evidence="6">
    <location>
        <begin position="276"/>
        <end position="294"/>
    </location>
</feature>
<keyword evidence="5 6" id="KW-0472">Membrane</keyword>
<dbReference type="PATRIC" id="fig|1678841.3.peg.3147"/>
<keyword evidence="2" id="KW-1003">Cell membrane</keyword>